<name>A0A0F3GVP4_9BACT</name>
<dbReference type="InterPro" id="IPR003477">
    <property type="entry name" value="PemK-like"/>
</dbReference>
<evidence type="ECO:0000313" key="3">
    <source>
        <dbReference type="Proteomes" id="UP000033423"/>
    </source>
</evidence>
<reference evidence="2 3" key="1">
    <citation type="submission" date="2015-02" db="EMBL/GenBank/DDBJ databases">
        <title>Single-cell genomics of uncultivated deep-branching MTB reveals a conserved set of magnetosome genes.</title>
        <authorList>
            <person name="Kolinko S."/>
            <person name="Richter M."/>
            <person name="Glockner F.O."/>
            <person name="Brachmann A."/>
            <person name="Schuler D."/>
        </authorList>
    </citation>
    <scope>NUCLEOTIDE SEQUENCE [LARGE SCALE GENOMIC DNA]</scope>
    <source>
        <strain evidence="2">TM-1</strain>
    </source>
</reference>
<dbReference type="GO" id="GO:0006402">
    <property type="term" value="P:mRNA catabolic process"/>
    <property type="evidence" value="ECO:0007669"/>
    <property type="project" value="TreeGrafter"/>
</dbReference>
<sequence length="103" mass="11643">MADLDPTVGHEQAGKRPCLIFSVDKFNQSKAELIVVIPLTTKDRGIALHIPIEAFEGGLKYLSFIKCENIRSISTERLFKYIGRVSEITMRLVENRVRIILGL</sequence>
<comment type="caution">
    <text evidence="2">The sequence shown here is derived from an EMBL/GenBank/DDBJ whole genome shotgun (WGS) entry which is preliminary data.</text>
</comment>
<dbReference type="Proteomes" id="UP000033423">
    <property type="component" value="Unassembled WGS sequence"/>
</dbReference>
<dbReference type="PIRSF" id="PIRSF033490">
    <property type="entry name" value="MazF"/>
    <property type="match status" value="1"/>
</dbReference>
<keyword evidence="1" id="KW-0255">Endonuclease</keyword>
<evidence type="ECO:0000256" key="1">
    <source>
        <dbReference type="PIRNR" id="PIRNR033490"/>
    </source>
</evidence>
<dbReference type="PANTHER" id="PTHR33988:SF1">
    <property type="entry name" value="ENDORIBONUCLEASE MAZF7-RELATED"/>
    <property type="match status" value="1"/>
</dbReference>
<dbReference type="GO" id="GO:0003677">
    <property type="term" value="F:DNA binding"/>
    <property type="evidence" value="ECO:0007669"/>
    <property type="project" value="InterPro"/>
</dbReference>
<evidence type="ECO:0000313" key="2">
    <source>
        <dbReference type="EMBL" id="KJU85955.1"/>
    </source>
</evidence>
<dbReference type="SUPFAM" id="SSF50118">
    <property type="entry name" value="Cell growth inhibitor/plasmid maintenance toxic component"/>
    <property type="match status" value="1"/>
</dbReference>
<dbReference type="GO" id="GO:0016787">
    <property type="term" value="F:hydrolase activity"/>
    <property type="evidence" value="ECO:0007669"/>
    <property type="project" value="UniProtKB-KW"/>
</dbReference>
<dbReference type="GO" id="GO:0004521">
    <property type="term" value="F:RNA endonuclease activity"/>
    <property type="evidence" value="ECO:0007669"/>
    <property type="project" value="TreeGrafter"/>
</dbReference>
<comment type="function">
    <text evidence="1">Toxic component of a type II toxin-antitoxin (TA) system.</text>
</comment>
<proteinExistence type="inferred from homology"/>
<dbReference type="InterPro" id="IPR011067">
    <property type="entry name" value="Plasmid_toxin/cell-grow_inhib"/>
</dbReference>
<comment type="similarity">
    <text evidence="1">Belongs to the PemK/MazF family.</text>
</comment>
<protein>
    <recommendedName>
        <fullName evidence="1">mRNA interferase</fullName>
        <ecNumber evidence="1">3.1.-.-</ecNumber>
    </recommendedName>
</protein>
<dbReference type="EMBL" id="LACI01000794">
    <property type="protein sequence ID" value="KJU85955.1"/>
    <property type="molecule type" value="Genomic_DNA"/>
</dbReference>
<gene>
    <name evidence="2" type="ORF">MBAV_001849</name>
</gene>
<dbReference type="AlphaFoldDB" id="A0A0F3GVP4"/>
<dbReference type="PANTHER" id="PTHR33988">
    <property type="entry name" value="ENDORIBONUCLEASE MAZF-RELATED"/>
    <property type="match status" value="1"/>
</dbReference>
<keyword evidence="1" id="KW-0540">Nuclease</keyword>
<keyword evidence="3" id="KW-1185">Reference proteome</keyword>
<keyword evidence="1" id="KW-0378">Hydrolase</keyword>
<accession>A0A0F3GVP4</accession>
<dbReference type="GO" id="GO:0016075">
    <property type="term" value="P:rRNA catabolic process"/>
    <property type="evidence" value="ECO:0007669"/>
    <property type="project" value="TreeGrafter"/>
</dbReference>
<dbReference type="Gene3D" id="2.30.30.110">
    <property type="match status" value="1"/>
</dbReference>
<dbReference type="EC" id="3.1.-.-" evidence="1"/>
<organism evidence="2 3">
    <name type="scientific">Candidatus Magnetobacterium bavaricum</name>
    <dbReference type="NCBI Taxonomy" id="29290"/>
    <lineage>
        <taxon>Bacteria</taxon>
        <taxon>Pseudomonadati</taxon>
        <taxon>Nitrospirota</taxon>
        <taxon>Thermodesulfovibrionia</taxon>
        <taxon>Thermodesulfovibrionales</taxon>
        <taxon>Candidatus Magnetobacteriaceae</taxon>
        <taxon>Candidatus Magnetobacterium</taxon>
    </lineage>
</organism>
<dbReference type="Pfam" id="PF02452">
    <property type="entry name" value="PemK_toxin"/>
    <property type="match status" value="1"/>
</dbReference>